<dbReference type="Pfam" id="PF05383">
    <property type="entry name" value="La"/>
    <property type="match status" value="1"/>
</dbReference>
<feature type="compositionally biased region" description="Basic and acidic residues" evidence="3">
    <location>
        <begin position="142"/>
        <end position="151"/>
    </location>
</feature>
<feature type="compositionally biased region" description="Polar residues" evidence="3">
    <location>
        <begin position="430"/>
        <end position="443"/>
    </location>
</feature>
<evidence type="ECO:0000313" key="5">
    <source>
        <dbReference type="EMBL" id="RKP25896.1"/>
    </source>
</evidence>
<dbReference type="Gene3D" id="1.10.10.10">
    <property type="entry name" value="Winged helix-like DNA-binding domain superfamily/Winged helix DNA-binding domain"/>
    <property type="match status" value="1"/>
</dbReference>
<evidence type="ECO:0000313" key="6">
    <source>
        <dbReference type="Proteomes" id="UP000278143"/>
    </source>
</evidence>
<protein>
    <recommendedName>
        <fullName evidence="4">HTH La-type RNA-binding domain-containing protein</fullName>
    </recommendedName>
</protein>
<feature type="compositionally biased region" description="Low complexity" evidence="3">
    <location>
        <begin position="14"/>
        <end position="24"/>
    </location>
</feature>
<dbReference type="GO" id="GO:0003723">
    <property type="term" value="F:RNA binding"/>
    <property type="evidence" value="ECO:0007669"/>
    <property type="project" value="UniProtKB-UniRule"/>
</dbReference>
<dbReference type="InterPro" id="IPR036388">
    <property type="entry name" value="WH-like_DNA-bd_sf"/>
</dbReference>
<dbReference type="PANTHER" id="PTHR22792">
    <property type="entry name" value="LUPUS LA PROTEIN-RELATED"/>
    <property type="match status" value="1"/>
</dbReference>
<evidence type="ECO:0000256" key="2">
    <source>
        <dbReference type="PROSITE-ProRule" id="PRU00332"/>
    </source>
</evidence>
<dbReference type="CDD" id="cd07323">
    <property type="entry name" value="LAM"/>
    <property type="match status" value="1"/>
</dbReference>
<evidence type="ECO:0000259" key="4">
    <source>
        <dbReference type="PROSITE" id="PS50961"/>
    </source>
</evidence>
<dbReference type="AlphaFoldDB" id="A0A4P9Z0F6"/>
<accession>A0A4P9Z0F6</accession>
<feature type="non-terminal residue" evidence="5">
    <location>
        <position position="568"/>
    </location>
</feature>
<dbReference type="SMART" id="SM00715">
    <property type="entry name" value="LA"/>
    <property type="match status" value="1"/>
</dbReference>
<name>A0A4P9Z0F6_9FUNG</name>
<feature type="compositionally biased region" description="Polar residues" evidence="3">
    <location>
        <begin position="374"/>
        <end position="397"/>
    </location>
</feature>
<feature type="compositionally biased region" description="Low complexity" evidence="3">
    <location>
        <begin position="358"/>
        <end position="373"/>
    </location>
</feature>
<dbReference type="EMBL" id="KZ989580">
    <property type="protein sequence ID" value="RKP25896.1"/>
    <property type="molecule type" value="Genomic_DNA"/>
</dbReference>
<feature type="compositionally biased region" description="Low complexity" evidence="3">
    <location>
        <begin position="128"/>
        <end position="141"/>
    </location>
</feature>
<proteinExistence type="predicted"/>
<feature type="domain" description="HTH La-type RNA-binding" evidence="4">
    <location>
        <begin position="260"/>
        <end position="349"/>
    </location>
</feature>
<dbReference type="OrthoDB" id="340227at2759"/>
<dbReference type="InterPro" id="IPR036390">
    <property type="entry name" value="WH_DNA-bd_sf"/>
</dbReference>
<keyword evidence="1 2" id="KW-0694">RNA-binding</keyword>
<feature type="compositionally biased region" description="Low complexity" evidence="3">
    <location>
        <begin position="48"/>
        <end position="64"/>
    </location>
</feature>
<evidence type="ECO:0000256" key="3">
    <source>
        <dbReference type="SAM" id="MobiDB-lite"/>
    </source>
</evidence>
<evidence type="ECO:0000256" key="1">
    <source>
        <dbReference type="ARBA" id="ARBA00022884"/>
    </source>
</evidence>
<dbReference type="PANTHER" id="PTHR22792:SF132">
    <property type="entry name" value="LA-RELATED PROTEIN 1"/>
    <property type="match status" value="1"/>
</dbReference>
<gene>
    <name evidence="5" type="ORF">SYNPS1DRAFT_28386</name>
</gene>
<feature type="compositionally biased region" description="Gly residues" evidence="3">
    <location>
        <begin position="186"/>
        <end position="197"/>
    </location>
</feature>
<reference evidence="6" key="1">
    <citation type="journal article" date="2018" name="Nat. Microbiol.">
        <title>Leveraging single-cell genomics to expand the fungal tree of life.</title>
        <authorList>
            <person name="Ahrendt S.R."/>
            <person name="Quandt C.A."/>
            <person name="Ciobanu D."/>
            <person name="Clum A."/>
            <person name="Salamov A."/>
            <person name="Andreopoulos B."/>
            <person name="Cheng J.F."/>
            <person name="Woyke T."/>
            <person name="Pelin A."/>
            <person name="Henrissat B."/>
            <person name="Reynolds N.K."/>
            <person name="Benny G.L."/>
            <person name="Smith M.E."/>
            <person name="James T.Y."/>
            <person name="Grigoriev I.V."/>
        </authorList>
    </citation>
    <scope>NUCLEOTIDE SEQUENCE [LARGE SCALE GENOMIC DNA]</scope>
    <source>
        <strain evidence="6">Benny S71-1</strain>
    </source>
</reference>
<dbReference type="GO" id="GO:0005737">
    <property type="term" value="C:cytoplasm"/>
    <property type="evidence" value="ECO:0007669"/>
    <property type="project" value="UniProtKB-ARBA"/>
</dbReference>
<organism evidence="5 6">
    <name type="scientific">Syncephalis pseudoplumigaleata</name>
    <dbReference type="NCBI Taxonomy" id="1712513"/>
    <lineage>
        <taxon>Eukaryota</taxon>
        <taxon>Fungi</taxon>
        <taxon>Fungi incertae sedis</taxon>
        <taxon>Zoopagomycota</taxon>
        <taxon>Zoopagomycotina</taxon>
        <taxon>Zoopagomycetes</taxon>
        <taxon>Zoopagales</taxon>
        <taxon>Piptocephalidaceae</taxon>
        <taxon>Syncephalis</taxon>
    </lineage>
</organism>
<dbReference type="InterPro" id="IPR006630">
    <property type="entry name" value="La_HTH"/>
</dbReference>
<feature type="compositionally biased region" description="Acidic residues" evidence="3">
    <location>
        <begin position="530"/>
        <end position="541"/>
    </location>
</feature>
<dbReference type="Proteomes" id="UP000278143">
    <property type="component" value="Unassembled WGS sequence"/>
</dbReference>
<dbReference type="InterPro" id="IPR045180">
    <property type="entry name" value="La_dom_prot"/>
</dbReference>
<keyword evidence="6" id="KW-1185">Reference proteome</keyword>
<feature type="compositionally biased region" description="Low complexity" evidence="3">
    <location>
        <begin position="487"/>
        <end position="498"/>
    </location>
</feature>
<feature type="region of interest" description="Disordered" evidence="3">
    <location>
        <begin position="358"/>
        <end position="546"/>
    </location>
</feature>
<feature type="compositionally biased region" description="Basic and acidic residues" evidence="3">
    <location>
        <begin position="448"/>
        <end position="457"/>
    </location>
</feature>
<feature type="compositionally biased region" description="Basic residues" evidence="3">
    <location>
        <begin position="108"/>
        <end position="119"/>
    </location>
</feature>
<dbReference type="SUPFAM" id="SSF46785">
    <property type="entry name" value="Winged helix' DNA-binding domain"/>
    <property type="match status" value="1"/>
</dbReference>
<dbReference type="PROSITE" id="PS50961">
    <property type="entry name" value="HTH_LA"/>
    <property type="match status" value="1"/>
</dbReference>
<sequence>MVDSRLPSAPSADQTEAQSAARAPAPAPSTPAEPAKAGVNPWKTTGKPTVAAAPESTAPPAAAHTEGKGKWIRMAVDIKHKQPAGHSGYRAGTSSEKDEAAGGAGRARMGRTGRSSRRGGGRDKQRARSTASTSTSSTPRSTRADGGERAKPTASTTSQHAKPAAGTNHADTGVRGQSARGKGHRNGAGGAGAGAAGGHHRPGGNRRLLLGRGQGHGPRHGGARHYGAGAGDASGDIATAYGTAYPCVPGYPAVAADPASADADTIKHYLRAQIEYYFSIENLCRDIYLRSHMDDEGYVAIDVLAAFNRIKNLAQPTSMILESLSSSECVEVKGQLIRKRDDWKTWLLPEKMKIATPITSTAASPAQPTATATEHSQTTVQPSSENDSSTVEPSSSKTENEAGWTVKTNRRPRRVPPRDPSTQQQQQQQRTNGTATSPANGQQHQKHRQVDDEHVFTFDDDAAWPEQASGRVQRYEASSDEEGEGNTTAATAAAAAAAKDVPNGGSYQERRKHHEKNEQDHLDALLVGDSDYEDGYDDEDYSSYKYNPHYDYYLEGDWGDDEELDDDT</sequence>
<feature type="region of interest" description="Disordered" evidence="3">
    <location>
        <begin position="1"/>
        <end position="228"/>
    </location>
</feature>